<dbReference type="STRING" id="153721.MYP_987"/>
<dbReference type="eggNOG" id="COG0784">
    <property type="taxonomic scope" value="Bacteria"/>
</dbReference>
<evidence type="ECO:0000256" key="8">
    <source>
        <dbReference type="ARBA" id="ARBA00023012"/>
    </source>
</evidence>
<dbReference type="PROSITE" id="PS50110">
    <property type="entry name" value="RESPONSE_REGULATORY"/>
    <property type="match status" value="1"/>
</dbReference>
<dbReference type="Proteomes" id="UP000030185">
    <property type="component" value="Unassembled WGS sequence"/>
</dbReference>
<dbReference type="GO" id="GO:0005886">
    <property type="term" value="C:plasma membrane"/>
    <property type="evidence" value="ECO:0007669"/>
    <property type="project" value="UniProtKB-SubCell"/>
</dbReference>
<dbReference type="EMBL" id="BBLT01000002">
    <property type="protein sequence ID" value="GAL83760.1"/>
    <property type="molecule type" value="Genomic_DNA"/>
</dbReference>
<feature type="domain" description="Response regulatory" evidence="12">
    <location>
        <begin position="15"/>
        <end position="132"/>
    </location>
</feature>
<evidence type="ECO:0000256" key="11">
    <source>
        <dbReference type="PROSITE-ProRule" id="PRU00169"/>
    </source>
</evidence>
<accession>A0A098LA50</accession>
<name>A0A098LA50_9BACT</name>
<dbReference type="Gene3D" id="1.20.120.160">
    <property type="entry name" value="HPT domain"/>
    <property type="match status" value="1"/>
</dbReference>
<dbReference type="Pfam" id="PF01627">
    <property type="entry name" value="Hpt"/>
    <property type="match status" value="1"/>
</dbReference>
<evidence type="ECO:0000256" key="10">
    <source>
        <dbReference type="PROSITE-ProRule" id="PRU00110"/>
    </source>
</evidence>
<evidence type="ECO:0000256" key="2">
    <source>
        <dbReference type="ARBA" id="ARBA00022475"/>
    </source>
</evidence>
<dbReference type="CDD" id="cd17546">
    <property type="entry name" value="REC_hyHK_CKI1_RcsC-like"/>
    <property type="match status" value="1"/>
</dbReference>
<evidence type="ECO:0000256" key="1">
    <source>
        <dbReference type="ARBA" id="ARBA00004651"/>
    </source>
</evidence>
<dbReference type="PANTHER" id="PTHR45339:SF1">
    <property type="entry name" value="HYBRID SIGNAL TRANSDUCTION HISTIDINE KINASE J"/>
    <property type="match status" value="1"/>
</dbReference>
<dbReference type="InterPro" id="IPR036641">
    <property type="entry name" value="HPT_dom_sf"/>
</dbReference>
<gene>
    <name evidence="14" type="ORF">MYP_987</name>
</gene>
<dbReference type="Pfam" id="PF00072">
    <property type="entry name" value="Response_reg"/>
    <property type="match status" value="1"/>
</dbReference>
<sequence>MTTSSEYLFQEQPISILFTEDNELNQFLISKLLSTYKDKVEFAESGYEAIEKIRKNHYDIVFMDINLPKLNGIKATQMIRNDINLSGDQLPIIAMTAAENSNMKAFLDAGMNGYISKPFEVRELKEILAKHLGKDIKATTISEQVIVPFTFGNITNKDVLAKMISLFKKHKKEFFEQVTFHIGESNYEAISNTAHKMKSTADVIGIPELKEALNKLENYAKAHEKEEMEKAYKKAQELFIVSEKALEHYN</sequence>
<dbReference type="SMART" id="SM00448">
    <property type="entry name" value="REC"/>
    <property type="match status" value="1"/>
</dbReference>
<keyword evidence="7" id="KW-1133">Transmembrane helix</keyword>
<organism evidence="14 15">
    <name type="scientific">Sporocytophaga myxococcoides</name>
    <dbReference type="NCBI Taxonomy" id="153721"/>
    <lineage>
        <taxon>Bacteria</taxon>
        <taxon>Pseudomonadati</taxon>
        <taxon>Bacteroidota</taxon>
        <taxon>Cytophagia</taxon>
        <taxon>Cytophagales</taxon>
        <taxon>Cytophagaceae</taxon>
        <taxon>Sporocytophaga</taxon>
    </lineage>
</organism>
<feature type="modified residue" description="Phosphohistidine" evidence="10">
    <location>
        <position position="195"/>
    </location>
</feature>
<keyword evidence="8" id="KW-0902">Two-component regulatory system</keyword>
<reference evidence="14 15" key="1">
    <citation type="submission" date="2014-09" db="EMBL/GenBank/DDBJ databases">
        <title>Sporocytophaga myxococcoides PG-01 genome sequencing.</title>
        <authorList>
            <person name="Liu L."/>
            <person name="Gao P.J."/>
            <person name="Chen G.J."/>
            <person name="Wang L.S."/>
        </authorList>
    </citation>
    <scope>NUCLEOTIDE SEQUENCE [LARGE SCALE GENOMIC DNA]</scope>
    <source>
        <strain evidence="14 15">PG-01</strain>
    </source>
</reference>
<dbReference type="GO" id="GO:0005524">
    <property type="term" value="F:ATP binding"/>
    <property type="evidence" value="ECO:0007669"/>
    <property type="project" value="UniProtKB-KW"/>
</dbReference>
<comment type="caution">
    <text evidence="14">The sequence shown here is derived from an EMBL/GenBank/DDBJ whole genome shotgun (WGS) entry which is preliminary data.</text>
</comment>
<evidence type="ECO:0000256" key="3">
    <source>
        <dbReference type="ARBA" id="ARBA00022553"/>
    </source>
</evidence>
<evidence type="ECO:0000313" key="15">
    <source>
        <dbReference type="Proteomes" id="UP000030185"/>
    </source>
</evidence>
<keyword evidence="3 11" id="KW-0597">Phosphoprotein</keyword>
<dbReference type="AlphaFoldDB" id="A0A098LA50"/>
<feature type="domain" description="HPt" evidence="13">
    <location>
        <begin position="156"/>
        <end position="250"/>
    </location>
</feature>
<proteinExistence type="predicted"/>
<dbReference type="InterPro" id="IPR001789">
    <property type="entry name" value="Sig_transdc_resp-reg_receiver"/>
</dbReference>
<evidence type="ECO:0000256" key="5">
    <source>
        <dbReference type="ARBA" id="ARBA00022741"/>
    </source>
</evidence>
<dbReference type="GO" id="GO:0004672">
    <property type="term" value="F:protein kinase activity"/>
    <property type="evidence" value="ECO:0007669"/>
    <property type="project" value="UniProtKB-ARBA"/>
</dbReference>
<dbReference type="SUPFAM" id="SSF47226">
    <property type="entry name" value="Histidine-containing phosphotransfer domain, HPT domain"/>
    <property type="match status" value="1"/>
</dbReference>
<evidence type="ECO:0000256" key="7">
    <source>
        <dbReference type="ARBA" id="ARBA00022989"/>
    </source>
</evidence>
<keyword evidence="2" id="KW-1003">Cell membrane</keyword>
<evidence type="ECO:0000313" key="14">
    <source>
        <dbReference type="EMBL" id="GAL83760.1"/>
    </source>
</evidence>
<keyword evidence="5" id="KW-0547">Nucleotide-binding</keyword>
<keyword evidence="6" id="KW-0067">ATP-binding</keyword>
<comment type="subcellular location">
    <subcellularLocation>
        <location evidence="1">Cell membrane</location>
        <topology evidence="1">Multi-pass membrane protein</topology>
    </subcellularLocation>
</comment>
<feature type="modified residue" description="4-aspartylphosphate" evidence="11">
    <location>
        <position position="64"/>
    </location>
</feature>
<dbReference type="GO" id="GO:0000160">
    <property type="term" value="P:phosphorelay signal transduction system"/>
    <property type="evidence" value="ECO:0007669"/>
    <property type="project" value="UniProtKB-KW"/>
</dbReference>
<evidence type="ECO:0000256" key="6">
    <source>
        <dbReference type="ARBA" id="ARBA00022840"/>
    </source>
</evidence>
<dbReference type="SUPFAM" id="SSF52172">
    <property type="entry name" value="CheY-like"/>
    <property type="match status" value="1"/>
</dbReference>
<dbReference type="Gene3D" id="3.40.50.2300">
    <property type="match status" value="1"/>
</dbReference>
<keyword evidence="9" id="KW-0472">Membrane</keyword>
<dbReference type="PANTHER" id="PTHR45339">
    <property type="entry name" value="HYBRID SIGNAL TRANSDUCTION HISTIDINE KINASE J"/>
    <property type="match status" value="1"/>
</dbReference>
<dbReference type="RefSeq" id="WP_045459399.1">
    <property type="nucleotide sequence ID" value="NZ_BBLT01000002.1"/>
</dbReference>
<dbReference type="InterPro" id="IPR011006">
    <property type="entry name" value="CheY-like_superfamily"/>
</dbReference>
<keyword evidence="4" id="KW-0812">Transmembrane</keyword>
<dbReference type="PROSITE" id="PS50894">
    <property type="entry name" value="HPT"/>
    <property type="match status" value="1"/>
</dbReference>
<evidence type="ECO:0000256" key="4">
    <source>
        <dbReference type="ARBA" id="ARBA00022692"/>
    </source>
</evidence>
<evidence type="ECO:0000259" key="12">
    <source>
        <dbReference type="PROSITE" id="PS50110"/>
    </source>
</evidence>
<dbReference type="OrthoDB" id="9796457at2"/>
<evidence type="ECO:0000256" key="9">
    <source>
        <dbReference type="ARBA" id="ARBA00023136"/>
    </source>
</evidence>
<keyword evidence="15" id="KW-1185">Reference proteome</keyword>
<evidence type="ECO:0000259" key="13">
    <source>
        <dbReference type="PROSITE" id="PS50894"/>
    </source>
</evidence>
<protein>
    <submittedName>
        <fullName evidence="14">Uncharacterized protein</fullName>
    </submittedName>
</protein>
<dbReference type="InterPro" id="IPR008207">
    <property type="entry name" value="Sig_transdc_His_kin_Hpt_dom"/>
</dbReference>